<name>A0ACC3DD81_9PEZI</name>
<sequence>MPYNIAMVSDFFFPQPGGVESHIYQLSTKLIDRGHKVIIITHAYAGRTGVRYLTNGLKVYHVPFLVIYRETTFPTVFSFFPIFRNIVLREQIEIVHGHASLSNLCHEAILHARTMGLRTVFTDHSLFGFADAASILTNKLLKFALSDVDHVICVSHTCKENTVLRASLDPLMVSVIPNAVVAENFRPLTQHASDGESSALVSPQPRNLSRNDTITIVVISRLFYNKGTDLLIAAIPRILATQPNVRFLIAGSGPKAIDLEQMIERNVLQDRVELLGPVRHEEVRDVMVKGQIYFHPSLTEAFGTVIVEAASCGLYVVCTRVGGIPEVLPEHMTVFAKPEEDDLVRATGQAIAALRANKVRTERFHEQVCMMYSWTDVAKRTERVYGGISGALSEEEFYGYRGVDDGKSWNATRGRAGVQSFALIDRLKRYYGCGIWAGKLFCLCVVVDYLLFVFLEIFAPRTNIDIARNWPKKPALNAQASDAGGSGIGRKRSGRHRDRPEG</sequence>
<keyword evidence="2" id="KW-1185">Reference proteome</keyword>
<organism evidence="1 2">
    <name type="scientific">Coniosporium uncinatum</name>
    <dbReference type="NCBI Taxonomy" id="93489"/>
    <lineage>
        <taxon>Eukaryota</taxon>
        <taxon>Fungi</taxon>
        <taxon>Dikarya</taxon>
        <taxon>Ascomycota</taxon>
        <taxon>Pezizomycotina</taxon>
        <taxon>Dothideomycetes</taxon>
        <taxon>Dothideomycetes incertae sedis</taxon>
        <taxon>Coniosporium</taxon>
    </lineage>
</organism>
<accession>A0ACC3DD81</accession>
<dbReference type="EMBL" id="JAWDJW010006337">
    <property type="protein sequence ID" value="KAK3065390.1"/>
    <property type="molecule type" value="Genomic_DNA"/>
</dbReference>
<keyword evidence="1" id="KW-0328">Glycosyltransferase</keyword>
<protein>
    <submittedName>
        <fullName evidence="1">Phosphatidylinositol N-acetylglucosaminyltransferase gpi3 subunit</fullName>
    </submittedName>
</protein>
<evidence type="ECO:0000313" key="2">
    <source>
        <dbReference type="Proteomes" id="UP001186974"/>
    </source>
</evidence>
<gene>
    <name evidence="1" type="primary">GPI3</name>
    <name evidence="1" type="ORF">LTS18_011913</name>
</gene>
<evidence type="ECO:0000313" key="1">
    <source>
        <dbReference type="EMBL" id="KAK3065390.1"/>
    </source>
</evidence>
<reference evidence="1" key="1">
    <citation type="submission" date="2024-09" db="EMBL/GenBank/DDBJ databases">
        <title>Black Yeasts Isolated from many extreme environments.</title>
        <authorList>
            <person name="Coleine C."/>
            <person name="Stajich J.E."/>
            <person name="Selbmann L."/>
        </authorList>
    </citation>
    <scope>NUCLEOTIDE SEQUENCE</scope>
    <source>
        <strain evidence="1">CCFEE 5737</strain>
    </source>
</reference>
<keyword evidence="1" id="KW-0808">Transferase</keyword>
<proteinExistence type="predicted"/>
<comment type="caution">
    <text evidence="1">The sequence shown here is derived from an EMBL/GenBank/DDBJ whole genome shotgun (WGS) entry which is preliminary data.</text>
</comment>
<dbReference type="Proteomes" id="UP001186974">
    <property type="component" value="Unassembled WGS sequence"/>
</dbReference>